<keyword evidence="3" id="KW-1185">Reference proteome</keyword>
<name>A0A1R1XUT8_9FUNG</name>
<dbReference type="OrthoDB" id="5549950at2759"/>
<evidence type="ECO:0000313" key="2">
    <source>
        <dbReference type="EMBL" id="OMJ18423.1"/>
    </source>
</evidence>
<protein>
    <submittedName>
        <fullName evidence="2">Uncharacterized protein</fullName>
    </submittedName>
</protein>
<comment type="caution">
    <text evidence="2">The sequence shown here is derived from an EMBL/GenBank/DDBJ whole genome shotgun (WGS) entry which is preliminary data.</text>
</comment>
<feature type="transmembrane region" description="Helical" evidence="1">
    <location>
        <begin position="39"/>
        <end position="60"/>
    </location>
</feature>
<organism evidence="2 3">
    <name type="scientific">Smittium culicis</name>
    <dbReference type="NCBI Taxonomy" id="133412"/>
    <lineage>
        <taxon>Eukaryota</taxon>
        <taxon>Fungi</taxon>
        <taxon>Fungi incertae sedis</taxon>
        <taxon>Zoopagomycota</taxon>
        <taxon>Kickxellomycotina</taxon>
        <taxon>Harpellomycetes</taxon>
        <taxon>Harpellales</taxon>
        <taxon>Legeriomycetaceae</taxon>
        <taxon>Smittium</taxon>
    </lineage>
</organism>
<dbReference type="Proteomes" id="UP000187429">
    <property type="component" value="Unassembled WGS sequence"/>
</dbReference>
<reference evidence="3" key="1">
    <citation type="submission" date="2017-01" db="EMBL/GenBank/DDBJ databases">
        <authorList>
            <person name="Wang Y."/>
            <person name="White M."/>
            <person name="Kvist S."/>
            <person name="Moncalvo J.-M."/>
        </authorList>
    </citation>
    <scope>NUCLEOTIDE SEQUENCE [LARGE SCALE GENOMIC DNA]</scope>
    <source>
        <strain evidence="3">ID-206-W2</strain>
    </source>
</reference>
<keyword evidence="1" id="KW-0812">Transmembrane</keyword>
<evidence type="ECO:0000256" key="1">
    <source>
        <dbReference type="SAM" id="Phobius"/>
    </source>
</evidence>
<keyword evidence="1" id="KW-1133">Transmembrane helix</keyword>
<gene>
    <name evidence="2" type="ORF">AYI69_g7028</name>
</gene>
<keyword evidence="1" id="KW-0472">Membrane</keyword>
<sequence length="85" mass="9499">MSANIPFDIYDKFGTIKPVAELIGKVDFEPVMPMTLMEAAYTIISFLFILSIAFTGLSIIPKNRELMQNMLNARLAGNKKSKSIE</sequence>
<dbReference type="EMBL" id="LSSM01003281">
    <property type="protein sequence ID" value="OMJ18423.1"/>
    <property type="molecule type" value="Genomic_DNA"/>
</dbReference>
<dbReference type="AlphaFoldDB" id="A0A1R1XUT8"/>
<accession>A0A1R1XUT8</accession>
<evidence type="ECO:0000313" key="3">
    <source>
        <dbReference type="Proteomes" id="UP000187429"/>
    </source>
</evidence>
<proteinExistence type="predicted"/>